<protein>
    <submittedName>
        <fullName evidence="8">AcrR family transcriptional regulator</fullName>
    </submittedName>
</protein>
<accession>A0A7W3JVD1</accession>
<dbReference type="PANTHER" id="PTHR30055:SF209">
    <property type="entry name" value="POSSIBLE TRANSCRIPTIONAL REGULATORY PROTEIN (PROBABLY TETR-FAMILY)"/>
    <property type="match status" value="1"/>
</dbReference>
<evidence type="ECO:0000256" key="3">
    <source>
        <dbReference type="ARBA" id="ARBA00023163"/>
    </source>
</evidence>
<comment type="caution">
    <text evidence="8">The sequence shown here is derived from an EMBL/GenBank/DDBJ whole genome shotgun (WGS) entry which is preliminary data.</text>
</comment>
<evidence type="ECO:0000313" key="9">
    <source>
        <dbReference type="Proteomes" id="UP000524237"/>
    </source>
</evidence>
<dbReference type="AlphaFoldDB" id="A0A7W3JVD1"/>
<keyword evidence="9" id="KW-1185">Reference proteome</keyword>
<dbReference type="SUPFAM" id="SSF46689">
    <property type="entry name" value="Homeodomain-like"/>
    <property type="match status" value="1"/>
</dbReference>
<evidence type="ECO:0000256" key="5">
    <source>
        <dbReference type="PROSITE-ProRule" id="PRU00473"/>
    </source>
</evidence>
<dbReference type="Proteomes" id="UP000524237">
    <property type="component" value="Unassembled WGS sequence"/>
</dbReference>
<reference evidence="8 9" key="1">
    <citation type="submission" date="2020-07" db="EMBL/GenBank/DDBJ databases">
        <title>Sequencing the genomes of 1000 actinobacteria strains.</title>
        <authorList>
            <person name="Klenk H.-P."/>
        </authorList>
    </citation>
    <scope>NUCLEOTIDE SEQUENCE [LARGE SCALE GENOMIC DNA]</scope>
    <source>
        <strain evidence="8 9">DSM 23737</strain>
    </source>
</reference>
<dbReference type="InterPro" id="IPR001647">
    <property type="entry name" value="HTH_TetR"/>
</dbReference>
<dbReference type="Pfam" id="PF00440">
    <property type="entry name" value="TetR_N"/>
    <property type="match status" value="1"/>
</dbReference>
<sequence>MTTSTADQRARNRRGEGTRLREEIVQAAAAMLDEGATEDGITLRAVARRVGVAAPSIYAHFVDRDAILLEVVRAAFDELSVHLSTAKARGTESAADELRAICDAYLSFALERPQRYRILFGGTWDASRAKSSASVGDDAVATLGQDAFNLFVSALDRCAAEGSSASTNTFADAAALWAGLHGYASVRPVTKEFPWPDDVAQRIVTGLAKL</sequence>
<evidence type="ECO:0000313" key="8">
    <source>
        <dbReference type="EMBL" id="MBA8829842.1"/>
    </source>
</evidence>
<dbReference type="GO" id="GO:0000976">
    <property type="term" value="F:transcription cis-regulatory region binding"/>
    <property type="evidence" value="ECO:0007669"/>
    <property type="project" value="TreeGrafter"/>
</dbReference>
<dbReference type="InterPro" id="IPR050109">
    <property type="entry name" value="HTH-type_TetR-like_transc_reg"/>
</dbReference>
<dbReference type="RefSeq" id="WP_182485265.1">
    <property type="nucleotide sequence ID" value="NZ_JACGWU010000008.1"/>
</dbReference>
<dbReference type="PROSITE" id="PS51123">
    <property type="entry name" value="OMPA_2"/>
    <property type="match status" value="1"/>
</dbReference>
<feature type="DNA-binding region" description="H-T-H motif" evidence="4">
    <location>
        <begin position="42"/>
        <end position="61"/>
    </location>
</feature>
<dbReference type="InterPro" id="IPR009057">
    <property type="entry name" value="Homeodomain-like_sf"/>
</dbReference>
<proteinExistence type="predicted"/>
<gene>
    <name evidence="8" type="ORF">FB555_001968</name>
</gene>
<evidence type="ECO:0000259" key="6">
    <source>
        <dbReference type="PROSITE" id="PS50977"/>
    </source>
</evidence>
<dbReference type="InterPro" id="IPR006665">
    <property type="entry name" value="OmpA-like"/>
</dbReference>
<feature type="domain" description="OmpA-like" evidence="7">
    <location>
        <begin position="1"/>
        <end position="23"/>
    </location>
</feature>
<keyword evidence="1" id="KW-0805">Transcription regulation</keyword>
<dbReference type="EMBL" id="JACGWU010000008">
    <property type="protein sequence ID" value="MBA8829842.1"/>
    <property type="molecule type" value="Genomic_DNA"/>
</dbReference>
<evidence type="ECO:0000256" key="2">
    <source>
        <dbReference type="ARBA" id="ARBA00023125"/>
    </source>
</evidence>
<dbReference type="Gene3D" id="1.10.357.10">
    <property type="entry name" value="Tetracycline Repressor, domain 2"/>
    <property type="match status" value="1"/>
</dbReference>
<keyword evidence="2 4" id="KW-0238">DNA-binding</keyword>
<evidence type="ECO:0000259" key="7">
    <source>
        <dbReference type="PROSITE" id="PS51123"/>
    </source>
</evidence>
<dbReference type="SUPFAM" id="SSF48498">
    <property type="entry name" value="Tetracyclin repressor-like, C-terminal domain"/>
    <property type="match status" value="1"/>
</dbReference>
<organism evidence="8 9">
    <name type="scientific">Alpinimonas psychrophila</name>
    <dbReference type="NCBI Taxonomy" id="748908"/>
    <lineage>
        <taxon>Bacteria</taxon>
        <taxon>Bacillati</taxon>
        <taxon>Actinomycetota</taxon>
        <taxon>Actinomycetes</taxon>
        <taxon>Micrococcales</taxon>
        <taxon>Microbacteriaceae</taxon>
        <taxon>Alpinimonas</taxon>
    </lineage>
</organism>
<feature type="domain" description="HTH tetR-type" evidence="6">
    <location>
        <begin position="18"/>
        <end position="79"/>
    </location>
</feature>
<dbReference type="GO" id="GO:0016020">
    <property type="term" value="C:membrane"/>
    <property type="evidence" value="ECO:0007669"/>
    <property type="project" value="UniProtKB-UniRule"/>
</dbReference>
<dbReference type="PROSITE" id="PS50977">
    <property type="entry name" value="HTH_TETR_2"/>
    <property type="match status" value="1"/>
</dbReference>
<keyword evidence="3" id="KW-0804">Transcription</keyword>
<keyword evidence="5" id="KW-0472">Membrane</keyword>
<evidence type="ECO:0000256" key="1">
    <source>
        <dbReference type="ARBA" id="ARBA00023015"/>
    </source>
</evidence>
<dbReference type="InterPro" id="IPR036271">
    <property type="entry name" value="Tet_transcr_reg_TetR-rel_C_sf"/>
</dbReference>
<evidence type="ECO:0000256" key="4">
    <source>
        <dbReference type="PROSITE-ProRule" id="PRU00335"/>
    </source>
</evidence>
<name>A0A7W3JVD1_9MICO</name>
<dbReference type="Pfam" id="PF13305">
    <property type="entry name" value="TetR_C_33"/>
    <property type="match status" value="1"/>
</dbReference>
<dbReference type="InterPro" id="IPR025996">
    <property type="entry name" value="MT1864/Rv1816-like_C"/>
</dbReference>
<dbReference type="GO" id="GO:0003700">
    <property type="term" value="F:DNA-binding transcription factor activity"/>
    <property type="evidence" value="ECO:0007669"/>
    <property type="project" value="TreeGrafter"/>
</dbReference>
<dbReference type="PANTHER" id="PTHR30055">
    <property type="entry name" value="HTH-TYPE TRANSCRIPTIONAL REGULATOR RUTR"/>
    <property type="match status" value="1"/>
</dbReference>